<dbReference type="FunFam" id="1.10.287.70:FF:000172">
    <property type="entry name" value="Glutamate receptor"/>
    <property type="match status" value="1"/>
</dbReference>
<dbReference type="GO" id="GO:0015276">
    <property type="term" value="F:ligand-gated monoatomic ion channel activity"/>
    <property type="evidence" value="ECO:0007669"/>
    <property type="project" value="InterPro"/>
</dbReference>
<dbReference type="InterPro" id="IPR015683">
    <property type="entry name" value="Ionotropic_Glu_rcpt"/>
</dbReference>
<dbReference type="Pfam" id="PF00060">
    <property type="entry name" value="Lig_chan"/>
    <property type="match status" value="1"/>
</dbReference>
<dbReference type="EMBL" id="SMOL01000401">
    <property type="protein sequence ID" value="KAB2619390.1"/>
    <property type="molecule type" value="Genomic_DNA"/>
</dbReference>
<evidence type="ECO:0000256" key="1">
    <source>
        <dbReference type="ARBA" id="ARBA00004141"/>
    </source>
</evidence>
<evidence type="ECO:0000256" key="11">
    <source>
        <dbReference type="SAM" id="Phobius"/>
    </source>
</evidence>
<dbReference type="Pfam" id="PF01094">
    <property type="entry name" value="ANF_receptor"/>
    <property type="match status" value="1"/>
</dbReference>
<dbReference type="SMART" id="SM00079">
    <property type="entry name" value="PBPe"/>
    <property type="match status" value="1"/>
</dbReference>
<evidence type="ECO:0000256" key="3">
    <source>
        <dbReference type="ARBA" id="ARBA00022692"/>
    </source>
</evidence>
<feature type="transmembrane region" description="Helical" evidence="11">
    <location>
        <begin position="492"/>
        <end position="512"/>
    </location>
</feature>
<keyword evidence="6 11" id="KW-0472">Membrane</keyword>
<evidence type="ECO:0000256" key="6">
    <source>
        <dbReference type="ARBA" id="ARBA00023136"/>
    </source>
</evidence>
<name>A0A5N5H209_9ROSA</name>
<dbReference type="InterPro" id="IPR001828">
    <property type="entry name" value="ANF_lig-bd_rcpt"/>
</dbReference>
<keyword evidence="7 14" id="KW-0675">Receptor</keyword>
<feature type="transmembrane region" description="Helical" evidence="11">
    <location>
        <begin position="647"/>
        <end position="667"/>
    </location>
</feature>
<dbReference type="Gene3D" id="3.40.190.10">
    <property type="entry name" value="Periplasmic binding protein-like II"/>
    <property type="match status" value="1"/>
</dbReference>
<dbReference type="Gene3D" id="3.40.50.2300">
    <property type="match status" value="1"/>
</dbReference>
<evidence type="ECO:0000256" key="4">
    <source>
        <dbReference type="ARBA" id="ARBA00022989"/>
    </source>
</evidence>
<evidence type="ECO:0000256" key="9">
    <source>
        <dbReference type="ARBA" id="ARBA00023286"/>
    </source>
</evidence>
<accession>A0A5N5H209</accession>
<comment type="caution">
    <text evidence="14">The sequence shown here is derived from an EMBL/GenBank/DDBJ whole genome shotgun (WGS) entry which is preliminary data.</text>
</comment>
<evidence type="ECO:0000256" key="2">
    <source>
        <dbReference type="ARBA" id="ARBA00022448"/>
    </source>
</evidence>
<feature type="domain" description="Ionotropic glutamate receptor C-terminal" evidence="13">
    <location>
        <begin position="326"/>
        <end position="625"/>
    </location>
</feature>
<evidence type="ECO:0000256" key="12">
    <source>
        <dbReference type="SAM" id="SignalP"/>
    </source>
</evidence>
<dbReference type="FunFam" id="3.40.190.10:FF:000054">
    <property type="entry name" value="Glutamate receptor"/>
    <property type="match status" value="1"/>
</dbReference>
<keyword evidence="5" id="KW-0406">Ion transport</keyword>
<keyword evidence="3 11" id="KW-0812">Transmembrane</keyword>
<evidence type="ECO:0000259" key="13">
    <source>
        <dbReference type="SMART" id="SM00079"/>
    </source>
</evidence>
<keyword evidence="4 11" id="KW-1133">Transmembrane helix</keyword>
<keyword evidence="8" id="KW-0325">Glycoprotein</keyword>
<protein>
    <submittedName>
        <fullName evidence="14">Glutamate receptor 2.5-like</fullName>
    </submittedName>
</protein>
<keyword evidence="12" id="KW-0732">Signal</keyword>
<sequence>MFRGLSSFLVLLLLVSSVKASGREKKCQVTQQITARIGCVIDLSSRVSKEQKIAMEMAVRDLFKSTCAKVDLQLKDSQGNSARATAAAINLLISKEVVAIVGRLTVQEADLISEIDNTTENIPIFIQIANSIVFHTQCVAALVGHVQWRKVTAVYENNNEFFSTSGIKTLLSDSLRLLKKLRRKRNKVFIAWIVTDGIASLLDSVNTSVKYNMQGVIGVKTNFVETTSSFRLFKTRFHRIYGLQEMLPQRIVSKYLSTASRGLSGMLEFKNGMLSQPPTFKIINVNLMEKGMDNGFSEVLRPTYWPDGLQTTPKCCAPVNVDWPLKIGVPARGAFKQFVNVRYYPDKNETHISGFSIDVFKAAVQHLPYQLPYVFVPFNGSYDEMVKLVYNKSFDAAVGDFKFISDRYHYVEFTEPYISSGLEMVVTVKPDKLKEKWMFMHAFTKEMWFLLFVTHLSVYNPKLKGTGAMLWFSVTVLFFAHRKRVHNNWARLVLAPWLVVILVVTATFTASLTSMMTLSQVQPSVLDIETLQKMNATVGCNGNSFIVRYLTNVLDFRPENIQGIASIDDYPNAFEKQDIAAAFFVMPHAKVFPKGSHLAIDISEAILEVTENRQVEKLEEEMLTGLSSPNCTNKLNGGPMGIGPGPFSGLFLISGPACSLAILVVVARTAGKHLRDLSYTRLRAMLIN</sequence>
<dbReference type="Gene3D" id="1.10.287.70">
    <property type="match status" value="1"/>
</dbReference>
<evidence type="ECO:0000256" key="7">
    <source>
        <dbReference type="ARBA" id="ARBA00023170"/>
    </source>
</evidence>
<comment type="subcellular location">
    <subcellularLocation>
        <location evidence="1">Membrane</location>
        <topology evidence="1">Multi-pass membrane protein</topology>
    </subcellularLocation>
</comment>
<dbReference type="InterPro" id="IPR001320">
    <property type="entry name" value="Iontro_rcpt_C"/>
</dbReference>
<evidence type="ECO:0000313" key="14">
    <source>
        <dbReference type="EMBL" id="KAB2619390.1"/>
    </source>
</evidence>
<dbReference type="SUPFAM" id="SSF53822">
    <property type="entry name" value="Periplasmic binding protein-like I"/>
    <property type="match status" value="1"/>
</dbReference>
<dbReference type="OrthoDB" id="5984008at2759"/>
<dbReference type="GO" id="GO:0016020">
    <property type="term" value="C:membrane"/>
    <property type="evidence" value="ECO:0007669"/>
    <property type="project" value="UniProtKB-SubCell"/>
</dbReference>
<gene>
    <name evidence="14" type="ORF">D8674_015259</name>
</gene>
<evidence type="ECO:0000256" key="8">
    <source>
        <dbReference type="ARBA" id="ARBA00023180"/>
    </source>
</evidence>
<reference evidence="15" key="2">
    <citation type="submission" date="2019-10" db="EMBL/GenBank/DDBJ databases">
        <title>A de novo genome assembly of a pear dwarfing rootstock.</title>
        <authorList>
            <person name="Wang F."/>
            <person name="Wang J."/>
            <person name="Li S."/>
            <person name="Zhang Y."/>
            <person name="Fang M."/>
            <person name="Ma L."/>
            <person name="Zhao Y."/>
            <person name="Jiang S."/>
        </authorList>
    </citation>
    <scope>NUCLEOTIDE SEQUENCE [LARGE SCALE GENOMIC DNA]</scope>
</reference>
<feature type="chain" id="PRO_5024441224" evidence="12">
    <location>
        <begin position="21"/>
        <end position="688"/>
    </location>
</feature>
<feature type="signal peptide" evidence="12">
    <location>
        <begin position="1"/>
        <end position="20"/>
    </location>
</feature>
<evidence type="ECO:0000256" key="5">
    <source>
        <dbReference type="ARBA" id="ARBA00023065"/>
    </source>
</evidence>
<proteinExistence type="predicted"/>
<dbReference type="InterPro" id="IPR028082">
    <property type="entry name" value="Peripla_BP_I"/>
</dbReference>
<dbReference type="AlphaFoldDB" id="A0A5N5H209"/>
<keyword evidence="10" id="KW-0407">Ion channel</keyword>
<dbReference type="PANTHER" id="PTHR18966">
    <property type="entry name" value="IONOTROPIC GLUTAMATE RECEPTOR"/>
    <property type="match status" value="1"/>
</dbReference>
<keyword evidence="2" id="KW-0813">Transport</keyword>
<dbReference type="Proteomes" id="UP000327157">
    <property type="component" value="Chromosome 15"/>
</dbReference>
<evidence type="ECO:0000256" key="10">
    <source>
        <dbReference type="ARBA" id="ARBA00023303"/>
    </source>
</evidence>
<reference evidence="14 15" key="1">
    <citation type="submission" date="2019-09" db="EMBL/GenBank/DDBJ databases">
        <authorList>
            <person name="Ou C."/>
        </authorList>
    </citation>
    <scope>NUCLEOTIDE SEQUENCE [LARGE SCALE GENOMIC DNA]</scope>
    <source>
        <strain evidence="14">S2</strain>
        <tissue evidence="14">Leaf</tissue>
    </source>
</reference>
<keyword evidence="15" id="KW-1185">Reference proteome</keyword>
<dbReference type="SUPFAM" id="SSF53850">
    <property type="entry name" value="Periplasmic binding protein-like II"/>
    <property type="match status" value="1"/>
</dbReference>
<organism evidence="14 15">
    <name type="scientific">Pyrus ussuriensis x Pyrus communis</name>
    <dbReference type="NCBI Taxonomy" id="2448454"/>
    <lineage>
        <taxon>Eukaryota</taxon>
        <taxon>Viridiplantae</taxon>
        <taxon>Streptophyta</taxon>
        <taxon>Embryophyta</taxon>
        <taxon>Tracheophyta</taxon>
        <taxon>Spermatophyta</taxon>
        <taxon>Magnoliopsida</taxon>
        <taxon>eudicotyledons</taxon>
        <taxon>Gunneridae</taxon>
        <taxon>Pentapetalae</taxon>
        <taxon>rosids</taxon>
        <taxon>fabids</taxon>
        <taxon>Rosales</taxon>
        <taxon>Rosaceae</taxon>
        <taxon>Amygdaloideae</taxon>
        <taxon>Maleae</taxon>
        <taxon>Pyrus</taxon>
    </lineage>
</organism>
<reference evidence="14 15" key="3">
    <citation type="submission" date="2019-11" db="EMBL/GenBank/DDBJ databases">
        <title>A de novo genome assembly of a pear dwarfing rootstock.</title>
        <authorList>
            <person name="Wang F."/>
            <person name="Wang J."/>
            <person name="Li S."/>
            <person name="Zhang Y."/>
            <person name="Fang M."/>
            <person name="Ma L."/>
            <person name="Zhao Y."/>
            <person name="Jiang S."/>
        </authorList>
    </citation>
    <scope>NUCLEOTIDE SEQUENCE [LARGE SCALE GENOMIC DNA]</scope>
    <source>
        <strain evidence="14">S2</strain>
        <tissue evidence="14">Leaf</tissue>
    </source>
</reference>
<evidence type="ECO:0000313" key="15">
    <source>
        <dbReference type="Proteomes" id="UP000327157"/>
    </source>
</evidence>
<keyword evidence="9" id="KW-1071">Ligand-gated ion channel</keyword>